<dbReference type="Proteomes" id="UP000321960">
    <property type="component" value="Unassembled WGS sequence"/>
</dbReference>
<proteinExistence type="predicted"/>
<reference evidence="2" key="1">
    <citation type="journal article" date="2014" name="Int. J. Syst. Evol. Microbiol.">
        <title>Complete genome of a new Firmicutes species belonging to the dominant human colonic microbiota ('Ruminococcus bicirculans') reveals two chromosomes and a selective capacity to utilize plant glucans.</title>
        <authorList>
            <consortium name="NISC Comparative Sequencing Program"/>
            <person name="Wegmann U."/>
            <person name="Louis P."/>
            <person name="Goesmann A."/>
            <person name="Henrissat B."/>
            <person name="Duncan S.H."/>
            <person name="Flint H.J."/>
        </authorList>
    </citation>
    <scope>NUCLEOTIDE SEQUENCE</scope>
    <source>
        <strain evidence="2">NBRC 107715</strain>
    </source>
</reference>
<evidence type="ECO:0000313" key="2">
    <source>
        <dbReference type="EMBL" id="GLS66393.1"/>
    </source>
</evidence>
<dbReference type="EMBL" id="BJZU01000064">
    <property type="protein sequence ID" value="GEP05189.1"/>
    <property type="molecule type" value="Genomic_DNA"/>
</dbReference>
<evidence type="ECO:0000313" key="3">
    <source>
        <dbReference type="Proteomes" id="UP000321960"/>
    </source>
</evidence>
<keyword evidence="4" id="KW-1185">Reference proteome</keyword>
<evidence type="ECO:0000313" key="1">
    <source>
        <dbReference type="EMBL" id="GEP05189.1"/>
    </source>
</evidence>
<dbReference type="Proteomes" id="UP001156856">
    <property type="component" value="Unassembled WGS sequence"/>
</dbReference>
<reference evidence="2" key="4">
    <citation type="submission" date="2023-01" db="EMBL/GenBank/DDBJ databases">
        <title>Draft genome sequence of Methylobacterium oxalidis strain NBRC 107715.</title>
        <authorList>
            <person name="Sun Q."/>
            <person name="Mori K."/>
        </authorList>
    </citation>
    <scope>NUCLEOTIDE SEQUENCE</scope>
    <source>
        <strain evidence="2">NBRC 107715</strain>
    </source>
</reference>
<name>A0A512J5Q5_9HYPH</name>
<organism evidence="1 3">
    <name type="scientific">Methylobacterium oxalidis</name>
    <dbReference type="NCBI Taxonomy" id="944322"/>
    <lineage>
        <taxon>Bacteria</taxon>
        <taxon>Pseudomonadati</taxon>
        <taxon>Pseudomonadota</taxon>
        <taxon>Alphaproteobacteria</taxon>
        <taxon>Hyphomicrobiales</taxon>
        <taxon>Methylobacteriaceae</taxon>
        <taxon>Methylobacterium</taxon>
    </lineage>
</organism>
<dbReference type="EMBL" id="BSPK01000105">
    <property type="protein sequence ID" value="GLS66393.1"/>
    <property type="molecule type" value="Genomic_DNA"/>
</dbReference>
<evidence type="ECO:0000313" key="4">
    <source>
        <dbReference type="Proteomes" id="UP001156856"/>
    </source>
</evidence>
<sequence length="71" mass="8207">MNIDGVQLALLLRLRRGAVTFTGVETADEQLAMLQLYTLKLVVQVTNRKKRGAMEWHLTTEGRQLVRELRR</sequence>
<dbReference type="RefSeq" id="WP_147026766.1">
    <property type="nucleotide sequence ID" value="NZ_BJZU01000064.1"/>
</dbReference>
<reference evidence="4" key="2">
    <citation type="journal article" date="2019" name="Int. J. Syst. Evol. Microbiol.">
        <title>The Global Catalogue of Microorganisms (GCM) 10K type strain sequencing project: providing services to taxonomists for standard genome sequencing and annotation.</title>
        <authorList>
            <consortium name="The Broad Institute Genomics Platform"/>
            <consortium name="The Broad Institute Genome Sequencing Center for Infectious Disease"/>
            <person name="Wu L."/>
            <person name="Ma J."/>
        </authorList>
    </citation>
    <scope>NUCLEOTIDE SEQUENCE [LARGE SCALE GENOMIC DNA]</scope>
    <source>
        <strain evidence="4">NBRC 107715</strain>
    </source>
</reference>
<protein>
    <submittedName>
        <fullName evidence="1">Uncharacterized protein</fullName>
    </submittedName>
</protein>
<accession>A0A512J5Q5</accession>
<reference evidence="1 3" key="3">
    <citation type="submission" date="2019-07" db="EMBL/GenBank/DDBJ databases">
        <title>Whole genome shotgun sequence of Methylobacterium oxalidis NBRC 107715.</title>
        <authorList>
            <person name="Hosoyama A."/>
            <person name="Uohara A."/>
            <person name="Ohji S."/>
            <person name="Ichikawa N."/>
        </authorList>
    </citation>
    <scope>NUCLEOTIDE SEQUENCE [LARGE SCALE GENOMIC DNA]</scope>
    <source>
        <strain evidence="1 3">NBRC 107715</strain>
    </source>
</reference>
<dbReference type="AlphaFoldDB" id="A0A512J5Q5"/>
<gene>
    <name evidence="2" type="ORF">GCM10007888_47760</name>
    <name evidence="1" type="ORF">MOX02_32270</name>
</gene>
<comment type="caution">
    <text evidence="1">The sequence shown here is derived from an EMBL/GenBank/DDBJ whole genome shotgun (WGS) entry which is preliminary data.</text>
</comment>